<keyword evidence="3" id="KW-1185">Reference proteome</keyword>
<gene>
    <name evidence="2" type="ORF">OIU74_001006</name>
</gene>
<protein>
    <submittedName>
        <fullName evidence="2">Uncharacterized protein</fullName>
    </submittedName>
</protein>
<keyword evidence="1" id="KW-1133">Transmembrane helix</keyword>
<reference evidence="2" key="1">
    <citation type="submission" date="2022-11" db="EMBL/GenBank/DDBJ databases">
        <authorList>
            <person name="Hyden B.L."/>
            <person name="Feng K."/>
            <person name="Yates T."/>
            <person name="Jawdy S."/>
            <person name="Smart L.B."/>
            <person name="Muchero W."/>
        </authorList>
    </citation>
    <scope>NUCLEOTIDE SEQUENCE</scope>
    <source>
        <tissue evidence="2">Shoot tip</tissue>
    </source>
</reference>
<feature type="non-terminal residue" evidence="2">
    <location>
        <position position="68"/>
    </location>
</feature>
<evidence type="ECO:0000313" key="2">
    <source>
        <dbReference type="EMBL" id="KAJ6776944.1"/>
    </source>
</evidence>
<keyword evidence="1" id="KW-0812">Transmembrane</keyword>
<accession>A0A9Q0X1A7</accession>
<sequence length="68" mass="7914">MIYWKNLNWKNSLLHSNLKEIIQSEGRVNVSKRSVSFRHFPVIIIIIILLGWSCFLPVLEWASHLGAP</sequence>
<evidence type="ECO:0000256" key="1">
    <source>
        <dbReference type="SAM" id="Phobius"/>
    </source>
</evidence>
<evidence type="ECO:0000313" key="3">
    <source>
        <dbReference type="Proteomes" id="UP001151752"/>
    </source>
</evidence>
<feature type="transmembrane region" description="Helical" evidence="1">
    <location>
        <begin position="40"/>
        <end position="59"/>
    </location>
</feature>
<dbReference type="EMBL" id="JAPFFM010000001">
    <property type="protein sequence ID" value="KAJ6776944.1"/>
    <property type="molecule type" value="Genomic_DNA"/>
</dbReference>
<name>A0A9Q0X1A7_9ROSI</name>
<dbReference type="AlphaFoldDB" id="A0A9Q0X1A7"/>
<reference evidence="2" key="2">
    <citation type="journal article" date="2023" name="Int. J. Mol. Sci.">
        <title>De Novo Assembly and Annotation of 11 Diverse Shrub Willow (Salix) Genomes Reveals Novel Gene Organization in Sex-Linked Regions.</title>
        <authorList>
            <person name="Hyden B."/>
            <person name="Feng K."/>
            <person name="Yates T.B."/>
            <person name="Jawdy S."/>
            <person name="Cereghino C."/>
            <person name="Smart L.B."/>
            <person name="Muchero W."/>
        </authorList>
    </citation>
    <scope>NUCLEOTIDE SEQUENCE</scope>
    <source>
        <tissue evidence="2">Shoot tip</tissue>
    </source>
</reference>
<organism evidence="2 3">
    <name type="scientific">Salix koriyanagi</name>
    <dbReference type="NCBI Taxonomy" id="2511006"/>
    <lineage>
        <taxon>Eukaryota</taxon>
        <taxon>Viridiplantae</taxon>
        <taxon>Streptophyta</taxon>
        <taxon>Embryophyta</taxon>
        <taxon>Tracheophyta</taxon>
        <taxon>Spermatophyta</taxon>
        <taxon>Magnoliopsida</taxon>
        <taxon>eudicotyledons</taxon>
        <taxon>Gunneridae</taxon>
        <taxon>Pentapetalae</taxon>
        <taxon>rosids</taxon>
        <taxon>fabids</taxon>
        <taxon>Malpighiales</taxon>
        <taxon>Salicaceae</taxon>
        <taxon>Saliceae</taxon>
        <taxon>Salix</taxon>
    </lineage>
</organism>
<proteinExistence type="predicted"/>
<comment type="caution">
    <text evidence="2">The sequence shown here is derived from an EMBL/GenBank/DDBJ whole genome shotgun (WGS) entry which is preliminary data.</text>
</comment>
<dbReference type="Proteomes" id="UP001151752">
    <property type="component" value="Chromosome 16"/>
</dbReference>
<keyword evidence="1" id="KW-0472">Membrane</keyword>